<dbReference type="InterPro" id="IPR019825">
    <property type="entry name" value="Lectin_legB_Mn/Ca_BS"/>
</dbReference>
<protein>
    <recommendedName>
        <fullName evidence="4">Legume lectin domain-containing protein</fullName>
    </recommendedName>
</protein>
<dbReference type="EMBL" id="BOMV01000054">
    <property type="protein sequence ID" value="GIE97076.1"/>
    <property type="molecule type" value="Genomic_DNA"/>
</dbReference>
<organism evidence="2 3">
    <name type="scientific">Paractinoplanes rishiriensis</name>
    <dbReference type="NCBI Taxonomy" id="1050105"/>
    <lineage>
        <taxon>Bacteria</taxon>
        <taxon>Bacillati</taxon>
        <taxon>Actinomycetota</taxon>
        <taxon>Actinomycetes</taxon>
        <taxon>Micromonosporales</taxon>
        <taxon>Micromonosporaceae</taxon>
        <taxon>Paractinoplanes</taxon>
    </lineage>
</organism>
<proteinExistence type="predicted"/>
<dbReference type="InterPro" id="IPR056573">
    <property type="entry name" value="Lectin_L-type_dom"/>
</dbReference>
<comment type="caution">
    <text evidence="2">The sequence shown here is derived from an EMBL/GenBank/DDBJ whole genome shotgun (WGS) entry which is preliminary data.</text>
</comment>
<keyword evidence="1" id="KW-0732">Signal</keyword>
<dbReference type="PROSITE" id="PS00307">
    <property type="entry name" value="LECTIN_LEGUME_BETA"/>
    <property type="match status" value="1"/>
</dbReference>
<dbReference type="Gene3D" id="2.60.120.200">
    <property type="match status" value="1"/>
</dbReference>
<gene>
    <name evidence="2" type="ORF">Ari01nite_45410</name>
</gene>
<evidence type="ECO:0000313" key="3">
    <source>
        <dbReference type="Proteomes" id="UP000636960"/>
    </source>
</evidence>
<dbReference type="Proteomes" id="UP000636960">
    <property type="component" value="Unassembled WGS sequence"/>
</dbReference>
<dbReference type="InterPro" id="IPR013320">
    <property type="entry name" value="ConA-like_dom_sf"/>
</dbReference>
<dbReference type="PANTHER" id="PTHR32401">
    <property type="entry name" value="CONCANAVALIN A-LIKE LECTIN FAMILY PROTEIN"/>
    <property type="match status" value="1"/>
</dbReference>
<sequence>MRQNAWIAVAATTLATLAVSSPAAASTTITHETFADASGLVLNGTAAVTGGVLRLTSGQRNQAGAAWSATTVDPGVAFDTTFDVRTSGPAVHADGFAFVVQTDGSRAIGGLGGSLGYGGMTRSVAVEFDTYRNRGEIDGNHVAVVTGGLAGAHRASAAAPVPIFGGRLHVRIEYAPEAKRLTVALRRAGEPWTHVLTREVDLAETLGTGRAHVGFTAATGRSVSTQDIVSWRLAQAG</sequence>
<feature type="chain" id="PRO_5038070028" description="Legume lectin domain-containing protein" evidence="1">
    <location>
        <begin position="26"/>
        <end position="237"/>
    </location>
</feature>
<dbReference type="SUPFAM" id="SSF49899">
    <property type="entry name" value="Concanavalin A-like lectins/glucanases"/>
    <property type="match status" value="1"/>
</dbReference>
<dbReference type="PANTHER" id="PTHR32401:SF48">
    <property type="entry name" value="LEGUME LECTIN DOMAIN-CONTAINING PROTEIN"/>
    <property type="match status" value="1"/>
</dbReference>
<dbReference type="InterPro" id="IPR050258">
    <property type="entry name" value="Leguminous_Lectin"/>
</dbReference>
<evidence type="ECO:0000256" key="1">
    <source>
        <dbReference type="SAM" id="SignalP"/>
    </source>
</evidence>
<name>A0A919K5N1_9ACTN</name>
<reference evidence="2" key="1">
    <citation type="submission" date="2021-01" db="EMBL/GenBank/DDBJ databases">
        <title>Whole genome shotgun sequence of Actinoplanes rishiriensis NBRC 108556.</title>
        <authorList>
            <person name="Komaki H."/>
            <person name="Tamura T."/>
        </authorList>
    </citation>
    <scope>NUCLEOTIDE SEQUENCE</scope>
    <source>
        <strain evidence="2">NBRC 108556</strain>
    </source>
</reference>
<accession>A0A919K5N1</accession>
<dbReference type="CDD" id="cd01951">
    <property type="entry name" value="lectin_L-type"/>
    <property type="match status" value="1"/>
</dbReference>
<dbReference type="AlphaFoldDB" id="A0A919K5N1"/>
<evidence type="ECO:0000313" key="2">
    <source>
        <dbReference type="EMBL" id="GIE97076.1"/>
    </source>
</evidence>
<feature type="signal peptide" evidence="1">
    <location>
        <begin position="1"/>
        <end position="25"/>
    </location>
</feature>
<dbReference type="RefSeq" id="WP_203783635.1">
    <property type="nucleotide sequence ID" value="NZ_BOMV01000054.1"/>
</dbReference>
<keyword evidence="3" id="KW-1185">Reference proteome</keyword>
<dbReference type="Pfam" id="PF18483">
    <property type="entry name" value="Lectin_L-type_dom"/>
    <property type="match status" value="1"/>
</dbReference>
<evidence type="ECO:0008006" key="4">
    <source>
        <dbReference type="Google" id="ProtNLM"/>
    </source>
</evidence>